<feature type="region of interest" description="Disordered" evidence="1">
    <location>
        <begin position="848"/>
        <end position="1152"/>
    </location>
</feature>
<feature type="region of interest" description="Disordered" evidence="1">
    <location>
        <begin position="436"/>
        <end position="659"/>
    </location>
</feature>
<feature type="region of interest" description="Disordered" evidence="1">
    <location>
        <begin position="312"/>
        <end position="370"/>
    </location>
</feature>
<feature type="compositionally biased region" description="Low complexity" evidence="1">
    <location>
        <begin position="185"/>
        <end position="211"/>
    </location>
</feature>
<evidence type="ECO:0000313" key="2">
    <source>
        <dbReference type="EMBL" id="KXZ49387.1"/>
    </source>
</evidence>
<proteinExistence type="predicted"/>
<feature type="region of interest" description="Disordered" evidence="1">
    <location>
        <begin position="129"/>
        <end position="296"/>
    </location>
</feature>
<feature type="compositionally biased region" description="Gly residues" evidence="1">
    <location>
        <begin position="463"/>
        <end position="482"/>
    </location>
</feature>
<evidence type="ECO:0000256" key="1">
    <source>
        <dbReference type="SAM" id="MobiDB-lite"/>
    </source>
</evidence>
<protein>
    <submittedName>
        <fullName evidence="2">Uncharacterized protein</fullName>
    </submittedName>
</protein>
<feature type="compositionally biased region" description="Pro residues" evidence="1">
    <location>
        <begin position="749"/>
        <end position="758"/>
    </location>
</feature>
<feature type="compositionally biased region" description="Pro residues" evidence="1">
    <location>
        <begin position="499"/>
        <end position="510"/>
    </location>
</feature>
<feature type="compositionally biased region" description="Low complexity" evidence="1">
    <location>
        <begin position="700"/>
        <end position="732"/>
    </location>
</feature>
<feature type="compositionally biased region" description="Low complexity" evidence="1">
    <location>
        <begin position="164"/>
        <end position="176"/>
    </location>
</feature>
<feature type="compositionally biased region" description="Pro residues" evidence="1">
    <location>
        <begin position="152"/>
        <end position="163"/>
    </location>
</feature>
<reference evidence="3" key="1">
    <citation type="journal article" date="2016" name="Nat. Commun.">
        <title>The Gonium pectorale genome demonstrates co-option of cell cycle regulation during the evolution of multicellularity.</title>
        <authorList>
            <person name="Hanschen E.R."/>
            <person name="Marriage T.N."/>
            <person name="Ferris P.J."/>
            <person name="Hamaji T."/>
            <person name="Toyoda A."/>
            <person name="Fujiyama A."/>
            <person name="Neme R."/>
            <person name="Noguchi H."/>
            <person name="Minakuchi Y."/>
            <person name="Suzuki M."/>
            <person name="Kawai-Toyooka H."/>
            <person name="Smith D.R."/>
            <person name="Sparks H."/>
            <person name="Anderson J."/>
            <person name="Bakaric R."/>
            <person name="Luria V."/>
            <person name="Karger A."/>
            <person name="Kirschner M.W."/>
            <person name="Durand P.M."/>
            <person name="Michod R.E."/>
            <person name="Nozaki H."/>
            <person name="Olson B.J."/>
        </authorList>
    </citation>
    <scope>NUCLEOTIDE SEQUENCE [LARGE SCALE GENOMIC DNA]</scope>
    <source>
        <strain evidence="3">NIES-2863</strain>
    </source>
</reference>
<feature type="compositionally biased region" description="Low complexity" evidence="1">
    <location>
        <begin position="955"/>
        <end position="964"/>
    </location>
</feature>
<feature type="compositionally biased region" description="Low complexity" evidence="1">
    <location>
        <begin position="132"/>
        <end position="151"/>
    </location>
</feature>
<feature type="compositionally biased region" description="Gly residues" evidence="1">
    <location>
        <begin position="232"/>
        <end position="242"/>
    </location>
</feature>
<feature type="compositionally biased region" description="Low complexity" evidence="1">
    <location>
        <begin position="526"/>
        <end position="542"/>
    </location>
</feature>
<comment type="caution">
    <text evidence="2">The sequence shown here is derived from an EMBL/GenBank/DDBJ whole genome shotgun (WGS) entry which is preliminary data.</text>
</comment>
<feature type="region of interest" description="Disordered" evidence="1">
    <location>
        <begin position="674"/>
        <end position="832"/>
    </location>
</feature>
<dbReference type="AlphaFoldDB" id="A0A150GHU7"/>
<dbReference type="STRING" id="33097.A0A150GHU7"/>
<sequence>MVLRTDMIAQDMALSATEKRVADMAEQTRAAMMDVALQQIASGHIKAAVGVLERHYSADKPAQEAVKFAMDCSETLGYLREVQALTEENRIRAARPGAANREFREQAGWWAPREQLPKTWFPTPTLITPAGPGTTKVAAKAPAAGGARPISPQNPPPSTPAPPQRGSSSRRMSLSGVGAGGGDADSGLLAGADKALRPSSASRRAPRASAPGGSFGAMGGTSQRSLGDSSGTSGGGSAGAGSVGASAAAGAVGRQTSGLRPRRGASGSGLEPALYDGQGDAAVPGTGPLGPMPVPPGVPRYTVNLFHLIQQQQAARRRNGEAGEEEEDEEVDPSLLRPVGQYGADPDGAEEEADAASSAEPSPSGLGPGGVMAAGDGFGLHLGTGFRALADEDAMGGFRSMAINAAAARVVASDAAAHSSNTGRAFGMVGSIGAAAPGGAAQQSPGGSPRHSVQQRKSHNQRGSGGSGGAGAGGSSRGGPGGYHHAAPPPLQEAIAPQDPTPPPAPPSPQPQLSEPQPSTAPSIEALSSRRSSVLVLGARRSLPMESLTRSSANGLLEGAARGDDTDGEPPSRSAVSANGAHNGLTPTPPPPLDGRPSVGSRLVRGNRGLLQSSADSPVRSALPPGLGSPQLQPPPTRTSVSSMSGRLRRDASTSGAVPVADVVAATAGGADCLLDDERSSNQSAGGSGSPAQPTRAMLAPGSGDSGSRPGSRPVSRPSSPAPALLSPVAVSQMKAPLQRLGSASRTPPSGPRPPPPSLQTTVSSEVDGEGGEAVAASHAASSPPFPLASSPSFLPDHASAAPEPPAGTPSPPGPLLSPRQHRRMSINSRASQALQYAHASIELPETLVLRAGRDPPTPQEGGDPVDSDVRKSDTSAQARAWVDSPPPTRHEPAPFAAEPALPPPQLQRQASPSRNARNRLGAAGSASFMVREESDTAPSGGPLPRPTSARYGGAAAPAAAAAPTPTPLFSRRAPPPPSPQSPPAQPVVPVTDALLSVLHSVKPSAGPLRPTSASRARRTSMPANSLTHHGETGPLGLRLHTLGGSEAVGGQHESRPWGGAVSPRKANNKPKPGSTSGSGSGSAPAGATAAPGSGPSSPALGMTVMASRQAQAGGPPAPPSALAMRAGRLSSTGGLEDAASSPVTSVSGEDVHMGVGAMPSIHKKALQVVKQTLDI</sequence>
<accession>A0A150GHU7</accession>
<feature type="compositionally biased region" description="Low complexity" evidence="1">
    <location>
        <begin position="776"/>
        <end position="802"/>
    </location>
</feature>
<feature type="compositionally biased region" description="Low complexity" evidence="1">
    <location>
        <begin position="355"/>
        <end position="365"/>
    </location>
</feature>
<keyword evidence="3" id="KW-1185">Reference proteome</keyword>
<dbReference type="OrthoDB" id="553267at2759"/>
<dbReference type="Proteomes" id="UP000075714">
    <property type="component" value="Unassembled WGS sequence"/>
</dbReference>
<feature type="compositionally biased region" description="Pro residues" evidence="1">
    <location>
        <begin position="803"/>
        <end position="816"/>
    </location>
</feature>
<name>A0A150GHU7_GONPE</name>
<feature type="compositionally biased region" description="Low complexity" evidence="1">
    <location>
        <begin position="243"/>
        <end position="253"/>
    </location>
</feature>
<organism evidence="2 3">
    <name type="scientific">Gonium pectorale</name>
    <name type="common">Green alga</name>
    <dbReference type="NCBI Taxonomy" id="33097"/>
    <lineage>
        <taxon>Eukaryota</taxon>
        <taxon>Viridiplantae</taxon>
        <taxon>Chlorophyta</taxon>
        <taxon>core chlorophytes</taxon>
        <taxon>Chlorophyceae</taxon>
        <taxon>CS clade</taxon>
        <taxon>Chlamydomonadales</taxon>
        <taxon>Volvocaceae</taxon>
        <taxon>Gonium</taxon>
    </lineage>
</organism>
<feature type="compositionally biased region" description="Low complexity" evidence="1">
    <location>
        <begin position="436"/>
        <end position="449"/>
    </location>
</feature>
<feature type="compositionally biased region" description="Pro residues" evidence="1">
    <location>
        <begin position="974"/>
        <end position="987"/>
    </location>
</feature>
<feature type="compositionally biased region" description="Low complexity" evidence="1">
    <location>
        <begin position="1073"/>
        <end position="1100"/>
    </location>
</feature>
<feature type="compositionally biased region" description="Polar residues" evidence="1">
    <location>
        <begin position="681"/>
        <end position="693"/>
    </location>
</feature>
<feature type="compositionally biased region" description="Acidic residues" evidence="1">
    <location>
        <begin position="322"/>
        <end position="332"/>
    </location>
</feature>
<gene>
    <name evidence="2" type="ORF">GPECTOR_21g613</name>
</gene>
<evidence type="ECO:0000313" key="3">
    <source>
        <dbReference type="Proteomes" id="UP000075714"/>
    </source>
</evidence>
<dbReference type="EMBL" id="LSYV01000022">
    <property type="protein sequence ID" value="KXZ49387.1"/>
    <property type="molecule type" value="Genomic_DNA"/>
</dbReference>